<reference evidence="13" key="1">
    <citation type="submission" date="2025-08" db="UniProtKB">
        <authorList>
            <consortium name="RefSeq"/>
        </authorList>
    </citation>
    <scope>IDENTIFICATION</scope>
    <source>
        <tissue evidence="13">Blood</tissue>
    </source>
</reference>
<comment type="similarity">
    <text evidence="2">Belongs to the CRF-binding protein family.</text>
</comment>
<keyword evidence="5" id="KW-0732">Signal</keyword>
<dbReference type="SUPFAM" id="SSF49854">
    <property type="entry name" value="Spermadhesin, CUB domain"/>
    <property type="match status" value="1"/>
</dbReference>
<evidence type="ECO:0000313" key="13">
    <source>
        <dbReference type="RefSeq" id="XP_060546643.1"/>
    </source>
</evidence>
<evidence type="ECO:0000256" key="8">
    <source>
        <dbReference type="ARBA" id="ARBA00024997"/>
    </source>
</evidence>
<keyword evidence="7" id="KW-0325">Glycoprotein</keyword>
<dbReference type="InterPro" id="IPR056177">
    <property type="entry name" value="CRF-BP_N"/>
</dbReference>
<keyword evidence="6" id="KW-1015">Disulfide bond</keyword>
<evidence type="ECO:0000256" key="5">
    <source>
        <dbReference type="ARBA" id="ARBA00022729"/>
    </source>
</evidence>
<dbReference type="Proteomes" id="UP001652622">
    <property type="component" value="Unplaced"/>
</dbReference>
<name>A0ABM3ZE49_PANGU</name>
<evidence type="ECO:0000259" key="11">
    <source>
        <dbReference type="Pfam" id="PF23541"/>
    </source>
</evidence>
<evidence type="ECO:0000256" key="1">
    <source>
        <dbReference type="ARBA" id="ARBA00004613"/>
    </source>
</evidence>
<protein>
    <recommendedName>
        <fullName evidence="3">Corticotropin-releasing factor-binding protein</fullName>
    </recommendedName>
    <alternativeName>
        <fullName evidence="9">Corticotropin-releasing hormone-binding protein</fullName>
    </alternativeName>
</protein>
<dbReference type="InterPro" id="IPR035914">
    <property type="entry name" value="Sperma_CUB_dom_sf"/>
</dbReference>
<keyword evidence="4" id="KW-0964">Secreted</keyword>
<comment type="subcellular location">
    <subcellularLocation>
        <location evidence="1">Secreted</location>
    </subcellularLocation>
</comment>
<evidence type="ECO:0000259" key="10">
    <source>
        <dbReference type="Pfam" id="PF05428"/>
    </source>
</evidence>
<feature type="domain" description="Corticotropin-releasing factor binding protein C-terminal" evidence="11">
    <location>
        <begin position="123"/>
        <end position="243"/>
    </location>
</feature>
<feature type="domain" description="Corticotropin-releasing factor binding protein N-terminal" evidence="10">
    <location>
        <begin position="1"/>
        <end position="115"/>
    </location>
</feature>
<dbReference type="Gene3D" id="2.60.120.290">
    <property type="entry name" value="Spermadhesin, CUB domain"/>
    <property type="match status" value="1"/>
</dbReference>
<proteinExistence type="inferred from homology"/>
<evidence type="ECO:0000256" key="3">
    <source>
        <dbReference type="ARBA" id="ARBA00015713"/>
    </source>
</evidence>
<dbReference type="Pfam" id="PF05428">
    <property type="entry name" value="CRF-BP_N"/>
    <property type="match status" value="1"/>
</dbReference>
<evidence type="ECO:0000256" key="2">
    <source>
        <dbReference type="ARBA" id="ARBA00008313"/>
    </source>
</evidence>
<accession>A0ABM3ZE49</accession>
<dbReference type="PANTHER" id="PTHR10278">
    <property type="entry name" value="CORTICOTROPIN-RELEASING FACTOR-BINDING PROTEIN"/>
    <property type="match status" value="1"/>
</dbReference>
<organism evidence="12 13">
    <name type="scientific">Pantherophis guttatus</name>
    <name type="common">Corn snake</name>
    <name type="synonym">Elaphe guttata</name>
    <dbReference type="NCBI Taxonomy" id="94885"/>
    <lineage>
        <taxon>Eukaryota</taxon>
        <taxon>Metazoa</taxon>
        <taxon>Chordata</taxon>
        <taxon>Craniata</taxon>
        <taxon>Vertebrata</taxon>
        <taxon>Euteleostomi</taxon>
        <taxon>Lepidosauria</taxon>
        <taxon>Squamata</taxon>
        <taxon>Bifurcata</taxon>
        <taxon>Unidentata</taxon>
        <taxon>Episquamata</taxon>
        <taxon>Toxicofera</taxon>
        <taxon>Serpentes</taxon>
        <taxon>Colubroidea</taxon>
        <taxon>Colubridae</taxon>
        <taxon>Colubrinae</taxon>
        <taxon>Pantherophis</taxon>
    </lineage>
</organism>
<evidence type="ECO:0000313" key="12">
    <source>
        <dbReference type="Proteomes" id="UP001652622"/>
    </source>
</evidence>
<keyword evidence="12" id="KW-1185">Reference proteome</keyword>
<evidence type="ECO:0000256" key="9">
    <source>
        <dbReference type="ARBA" id="ARBA00033162"/>
    </source>
</evidence>
<evidence type="ECO:0000256" key="7">
    <source>
        <dbReference type="ARBA" id="ARBA00023180"/>
    </source>
</evidence>
<evidence type="ECO:0000256" key="6">
    <source>
        <dbReference type="ARBA" id="ARBA00023157"/>
    </source>
</evidence>
<dbReference type="Pfam" id="PF23541">
    <property type="entry name" value="CRF-BP_C"/>
    <property type="match status" value="1"/>
</dbReference>
<evidence type="ECO:0000256" key="4">
    <source>
        <dbReference type="ARBA" id="ARBA00022525"/>
    </source>
</evidence>
<dbReference type="InterPro" id="IPR008435">
    <property type="entry name" value="CRF-bd"/>
</dbReference>
<dbReference type="RefSeq" id="XP_060546643.1">
    <property type="nucleotide sequence ID" value="XM_060690660.1"/>
</dbReference>
<dbReference type="PANTHER" id="PTHR10278:SF0">
    <property type="entry name" value="CORTICOTROPIN-RELEASING FACTOR-BINDING PROTEIN"/>
    <property type="match status" value="1"/>
</dbReference>
<comment type="function">
    <text evidence="8">Binds CRF and inactivates it. May prevent inappropriate pituitary-adrenal stimulation in pregnancy.</text>
</comment>
<dbReference type="GeneID" id="117679287"/>
<gene>
    <name evidence="13" type="primary">CRHBP</name>
</gene>
<dbReference type="InterPro" id="IPR056178">
    <property type="entry name" value="CRF-BP_C"/>
</dbReference>
<sequence length="257" mass="28687">MLSIEGQFTFTAEQPQMHCATFFIGEPEEFISIDFDFVNIDCQAGDFLKVFDGWILKGEKFPSSSDHPLPTSERYRDFCEAGASPTTIRSSQNVAMIFFRIQDAGNGFTLTIKKQPNLFPCNIISQTPSGRFTMIVPHQHRNCSFSIIYPTLIKISDLSLGHLQGFHLKKPTAGCRGAGDFMELLGGNGLDPSKMLPLADLCHSFSGPAQMKIGCDNTVLRLVSSGKHINQVTFEYYQLDQYEQENNSLNEFCLSSI</sequence>